<dbReference type="GO" id="GO:1990023">
    <property type="term" value="C:mitotic spindle midzone"/>
    <property type="evidence" value="ECO:0007669"/>
    <property type="project" value="TreeGrafter"/>
</dbReference>
<feature type="region of interest" description="Disordered" evidence="2">
    <location>
        <begin position="617"/>
        <end position="724"/>
    </location>
</feature>
<reference evidence="3" key="1">
    <citation type="journal article" date="2020" name="Stud. Mycol.">
        <title>101 Dothideomycetes genomes: a test case for predicting lifestyles and emergence of pathogens.</title>
        <authorList>
            <person name="Haridas S."/>
            <person name="Albert R."/>
            <person name="Binder M."/>
            <person name="Bloem J."/>
            <person name="Labutti K."/>
            <person name="Salamov A."/>
            <person name="Andreopoulos B."/>
            <person name="Baker S."/>
            <person name="Barry K."/>
            <person name="Bills G."/>
            <person name="Bluhm B."/>
            <person name="Cannon C."/>
            <person name="Castanera R."/>
            <person name="Culley D."/>
            <person name="Daum C."/>
            <person name="Ezra D."/>
            <person name="Gonzalez J."/>
            <person name="Henrissat B."/>
            <person name="Kuo A."/>
            <person name="Liang C."/>
            <person name="Lipzen A."/>
            <person name="Lutzoni F."/>
            <person name="Magnuson J."/>
            <person name="Mondo S."/>
            <person name="Nolan M."/>
            <person name="Ohm R."/>
            <person name="Pangilinan J."/>
            <person name="Park H.-J."/>
            <person name="Ramirez L."/>
            <person name="Alfaro M."/>
            <person name="Sun H."/>
            <person name="Tritt A."/>
            <person name="Yoshinaga Y."/>
            <person name="Zwiers L.-H."/>
            <person name="Turgeon B."/>
            <person name="Goodwin S."/>
            <person name="Spatafora J."/>
            <person name="Crous P."/>
            <person name="Grigoriev I."/>
        </authorList>
    </citation>
    <scope>NUCLEOTIDE SEQUENCE</scope>
    <source>
        <strain evidence="3">CBS 480.64</strain>
    </source>
</reference>
<name>A0A6A7C7D2_9PEZI</name>
<accession>A0A6A7C7D2</accession>
<dbReference type="GO" id="GO:0008017">
    <property type="term" value="F:microtubule binding"/>
    <property type="evidence" value="ECO:0007669"/>
    <property type="project" value="InterPro"/>
</dbReference>
<keyword evidence="1" id="KW-0175">Coiled coil</keyword>
<dbReference type="GO" id="GO:0005737">
    <property type="term" value="C:cytoplasm"/>
    <property type="evidence" value="ECO:0007669"/>
    <property type="project" value="TreeGrafter"/>
</dbReference>
<proteinExistence type="predicted"/>
<feature type="region of interest" description="Disordered" evidence="2">
    <location>
        <begin position="376"/>
        <end position="404"/>
    </location>
</feature>
<evidence type="ECO:0008006" key="5">
    <source>
        <dbReference type="Google" id="ProtNLM"/>
    </source>
</evidence>
<feature type="compositionally biased region" description="Acidic residues" evidence="2">
    <location>
        <begin position="714"/>
        <end position="724"/>
    </location>
</feature>
<dbReference type="PANTHER" id="PTHR19321:SF41">
    <property type="entry name" value="FASCETTO-RELATED"/>
    <property type="match status" value="1"/>
</dbReference>
<evidence type="ECO:0000313" key="3">
    <source>
        <dbReference type="EMBL" id="KAF2863147.1"/>
    </source>
</evidence>
<feature type="compositionally biased region" description="Basic and acidic residues" evidence="2">
    <location>
        <begin position="394"/>
        <end position="404"/>
    </location>
</feature>
<sequence>MDTSYLSQQVTTIIERLHGFFDEIGVPSHERDARESELFAALSDTLHQQLNQVAKEKHELTETAQKLIKSIRQMERSLDDDPSEEETLKVTHPLLDCIQSLKEKHHLISRQHRERFEQVRKLAEALESYAAHLEPGFVQINLPPATSGNKIPTTFDLSPGYVTKLDAEFTRVYEEYNRRVAAVSQTASEIINLWSELGTPQAQVDSNIVQCAHSSPEQLGLHNEDLTRLCTKRDRLLAEKASRERKLSDLTQSVSSLWTRLGVDETHQKTFLCQNRGFGIRQINEFEDELSRLNELKRQNLHLFVEDARFKLQSLWDELYFSEEEMLDFTPAFSHEYTDALLSAHEKEIERLEALKAQRAPILAAVEKHRSLIQDREELEKSSQDASRLLAKGQKGERRDPGKLLREEKMRKRIAKELPKVEGELRRILENWEEEYGRPFCVLGRRYLDELEACPPRGKTPVRTESLRAQSRAGTVRGKTPQGKVVRPVSTLNSSVMNSSVMGKTSPTKGPASRLPMSTLRDGQNSPERTQSLRHKASRSEDLSSTIRGAGRAPPSQLRNLFTPPPAAALPGLGRSGSVVRQVEPEDVFERKGVMGPPPRPNYHRAVVSHDSLKEGYMTSRGYTPQYTPKGYVPQSYTPQSYAPSTDSRAPSATSNGSAVGSAIAGSENWETFTDGSDEEQEDFRATVKRPATSAGVMTGGREFSVRSGAAESEWTDDDVGDTY</sequence>
<evidence type="ECO:0000256" key="1">
    <source>
        <dbReference type="SAM" id="Coils"/>
    </source>
</evidence>
<evidence type="ECO:0000313" key="4">
    <source>
        <dbReference type="Proteomes" id="UP000799421"/>
    </source>
</evidence>
<evidence type="ECO:0000256" key="2">
    <source>
        <dbReference type="SAM" id="MobiDB-lite"/>
    </source>
</evidence>
<feature type="region of interest" description="Disordered" evidence="2">
    <location>
        <begin position="457"/>
        <end position="578"/>
    </location>
</feature>
<keyword evidence="4" id="KW-1185">Reference proteome</keyword>
<feature type="coiled-coil region" evidence="1">
    <location>
        <begin position="50"/>
        <end position="77"/>
    </location>
</feature>
<feature type="compositionally biased region" description="Polar residues" evidence="2">
    <location>
        <begin position="635"/>
        <end position="659"/>
    </location>
</feature>
<feature type="compositionally biased region" description="Polar residues" evidence="2">
    <location>
        <begin position="490"/>
        <end position="508"/>
    </location>
</feature>
<organism evidence="3 4">
    <name type="scientific">Piedraia hortae CBS 480.64</name>
    <dbReference type="NCBI Taxonomy" id="1314780"/>
    <lineage>
        <taxon>Eukaryota</taxon>
        <taxon>Fungi</taxon>
        <taxon>Dikarya</taxon>
        <taxon>Ascomycota</taxon>
        <taxon>Pezizomycotina</taxon>
        <taxon>Dothideomycetes</taxon>
        <taxon>Dothideomycetidae</taxon>
        <taxon>Capnodiales</taxon>
        <taxon>Piedraiaceae</taxon>
        <taxon>Piedraia</taxon>
    </lineage>
</organism>
<dbReference type="PANTHER" id="PTHR19321">
    <property type="entry name" value="PROTEIN REGULATOR OF CYTOKINESIS 1 PRC1-RELATED"/>
    <property type="match status" value="1"/>
</dbReference>
<dbReference type="Gene3D" id="1.20.58.1520">
    <property type="match status" value="1"/>
</dbReference>
<dbReference type="InterPro" id="IPR007145">
    <property type="entry name" value="MAP65_Ase1_PRC1"/>
</dbReference>
<dbReference type="Pfam" id="PF03999">
    <property type="entry name" value="MAP65_ASE1"/>
    <property type="match status" value="1"/>
</dbReference>
<feature type="compositionally biased region" description="Polar residues" evidence="2">
    <location>
        <begin position="521"/>
        <end position="530"/>
    </location>
</feature>
<protein>
    <recommendedName>
        <fullName evidence="5">Microtubule associated protein</fullName>
    </recommendedName>
</protein>
<dbReference type="AlphaFoldDB" id="A0A6A7C7D2"/>
<dbReference type="Proteomes" id="UP000799421">
    <property type="component" value="Unassembled WGS sequence"/>
</dbReference>
<dbReference type="GO" id="GO:0051256">
    <property type="term" value="P:mitotic spindle midzone assembly"/>
    <property type="evidence" value="ECO:0007669"/>
    <property type="project" value="TreeGrafter"/>
</dbReference>
<dbReference type="EMBL" id="MU005962">
    <property type="protein sequence ID" value="KAF2863147.1"/>
    <property type="molecule type" value="Genomic_DNA"/>
</dbReference>
<gene>
    <name evidence="3" type="ORF">K470DRAFT_226918</name>
</gene>
<dbReference type="OrthoDB" id="642895at2759"/>